<dbReference type="Proteomes" id="UP000289555">
    <property type="component" value="Chromosome"/>
</dbReference>
<evidence type="ECO:0000259" key="2">
    <source>
        <dbReference type="Pfam" id="PF01970"/>
    </source>
</evidence>
<name>A0ABM7GF69_9GAMM</name>
<gene>
    <name evidence="3" type="ORF">HORIV_15100</name>
</gene>
<proteinExistence type="predicted"/>
<evidence type="ECO:0000313" key="4">
    <source>
        <dbReference type="Proteomes" id="UP000289555"/>
    </source>
</evidence>
<protein>
    <recommendedName>
        <fullName evidence="2">DUF112 domain-containing protein</fullName>
    </recommendedName>
</protein>
<reference evidence="4" key="1">
    <citation type="journal article" date="2019" name="Microbiol. Resour. Announc.">
        <title>Complete Genome Sequence of Halomonas olivaria, a Moderately Halophilic Bacterium Isolated from Olive Processing Effluents, Obtained by Nanopore Sequencing.</title>
        <authorList>
            <person name="Nagata S."/>
            <person name="Ii K.M."/>
            <person name="Tsukimi T."/>
            <person name="Miura M.C."/>
            <person name="Galipon J."/>
            <person name="Arakawa K."/>
        </authorList>
    </citation>
    <scope>NUCLEOTIDE SEQUENCE [LARGE SCALE GENOMIC DNA]</scope>
    <source>
        <strain evidence="4">TYRC17</strain>
    </source>
</reference>
<evidence type="ECO:0000313" key="3">
    <source>
        <dbReference type="EMBL" id="BBI49089.1"/>
    </source>
</evidence>
<organism evidence="3 4">
    <name type="scientific">Vreelandella olivaria</name>
    <dbReference type="NCBI Taxonomy" id="390919"/>
    <lineage>
        <taxon>Bacteria</taxon>
        <taxon>Pseudomonadati</taxon>
        <taxon>Pseudomonadota</taxon>
        <taxon>Gammaproteobacteria</taxon>
        <taxon>Oceanospirillales</taxon>
        <taxon>Halomonadaceae</taxon>
        <taxon>Vreelandella</taxon>
    </lineage>
</organism>
<feature type="domain" description="DUF112" evidence="2">
    <location>
        <begin position="1"/>
        <end position="173"/>
    </location>
</feature>
<feature type="transmembrane region" description="Helical" evidence="1">
    <location>
        <begin position="126"/>
        <end position="152"/>
    </location>
</feature>
<keyword evidence="1" id="KW-0472">Membrane</keyword>
<keyword evidence="1" id="KW-1133">Transmembrane helix</keyword>
<feature type="transmembrane region" description="Helical" evidence="1">
    <location>
        <begin position="89"/>
        <end position="114"/>
    </location>
</feature>
<dbReference type="InterPro" id="IPR002823">
    <property type="entry name" value="DUF112_TM"/>
</dbReference>
<accession>A0ABM7GF69</accession>
<evidence type="ECO:0000256" key="1">
    <source>
        <dbReference type="SAM" id="Phobius"/>
    </source>
</evidence>
<keyword evidence="1" id="KW-0812">Transmembrane</keyword>
<dbReference type="PANTHER" id="PTHR35342">
    <property type="entry name" value="TRICARBOXYLIC TRANSPORT PROTEIN"/>
    <property type="match status" value="1"/>
</dbReference>
<keyword evidence="4" id="KW-1185">Reference proteome</keyword>
<dbReference type="EMBL" id="AP019416">
    <property type="protein sequence ID" value="BBI49089.1"/>
    <property type="molecule type" value="Genomic_DNA"/>
</dbReference>
<feature type="transmembrane region" description="Helical" evidence="1">
    <location>
        <begin position="164"/>
        <end position="181"/>
    </location>
</feature>
<dbReference type="Pfam" id="PF01970">
    <property type="entry name" value="TctA"/>
    <property type="match status" value="1"/>
</dbReference>
<dbReference type="PANTHER" id="PTHR35342:SF5">
    <property type="entry name" value="TRICARBOXYLIC TRANSPORT PROTEIN"/>
    <property type="match status" value="1"/>
</dbReference>
<sequence length="247" mass="26191">MPGAGGSIASLVAYDQARRFSKTPEKFGKGHGAGIVSVESANNALLGGALIPTLALGIPGEAATAVLLGGLMIQGVTPGPMLFESQGGIIYGIFLAYLVANFFMLIIMCLGIKLFVRVLLVPRKQLISAIIVFCFIGVYGVDGDVFNLYIMLAFGLLGYFLNRYGFGTAPVILGLILGPIAESNLRRGCRPSVVIGHRFSPGPSALPFSHRLRVAGADTVAELPYSTAKHGIWRCWKSMTAIRGGWC</sequence>